<dbReference type="InterPro" id="IPR051014">
    <property type="entry name" value="Cation_Transport_ATPase_IB"/>
</dbReference>
<dbReference type="InterPro" id="IPR023214">
    <property type="entry name" value="HAD_sf"/>
</dbReference>
<dbReference type="GO" id="GO:0000166">
    <property type="term" value="F:nucleotide binding"/>
    <property type="evidence" value="ECO:0007669"/>
    <property type="project" value="InterPro"/>
</dbReference>
<dbReference type="InterPro" id="IPR008250">
    <property type="entry name" value="ATPase_P-typ_transduc_dom_A_sf"/>
</dbReference>
<dbReference type="Gene3D" id="2.70.150.10">
    <property type="entry name" value="Calcium-transporting ATPase, cytoplasmic transduction domain A"/>
    <property type="match status" value="1"/>
</dbReference>
<evidence type="ECO:0000313" key="5">
    <source>
        <dbReference type="Proteomes" id="UP000524246"/>
    </source>
</evidence>
<dbReference type="Pfam" id="PF00122">
    <property type="entry name" value="E1-E2_ATPase"/>
    <property type="match status" value="1"/>
</dbReference>
<comment type="similarity">
    <text evidence="1">Belongs to the cation transport ATPase (P-type) (TC 3.A.3) family. Type IB subfamily.</text>
</comment>
<feature type="transmembrane region" description="Helical" evidence="2">
    <location>
        <begin position="120"/>
        <end position="142"/>
    </location>
</feature>
<feature type="transmembrane region" description="Helical" evidence="2">
    <location>
        <begin position="313"/>
        <end position="329"/>
    </location>
</feature>
<dbReference type="Gene3D" id="3.40.1110.10">
    <property type="entry name" value="Calcium-transporting ATPase, cytoplasmic domain N"/>
    <property type="match status" value="1"/>
</dbReference>
<feature type="transmembrane region" description="Helical" evidence="2">
    <location>
        <begin position="53"/>
        <end position="74"/>
    </location>
</feature>
<feature type="transmembrane region" description="Helical" evidence="2">
    <location>
        <begin position="80"/>
        <end position="100"/>
    </location>
</feature>
<dbReference type="AlphaFoldDB" id="A0A7X9FNU5"/>
<gene>
    <name evidence="4" type="ORF">GYA55_00185</name>
</gene>
<feature type="transmembrane region" description="Helical" evidence="2">
    <location>
        <begin position="651"/>
        <end position="669"/>
    </location>
</feature>
<dbReference type="SUPFAM" id="SSF81653">
    <property type="entry name" value="Calcium ATPase, transduction domain A"/>
    <property type="match status" value="1"/>
</dbReference>
<name>A0A7X9FNU5_9DELT</name>
<dbReference type="PANTHER" id="PTHR48085">
    <property type="entry name" value="CADMIUM/ZINC-TRANSPORTING ATPASE HMA2-RELATED"/>
    <property type="match status" value="1"/>
</dbReference>
<accession>A0A7X9FNU5</accession>
<protein>
    <recommendedName>
        <fullName evidence="3">P-type ATPase A domain-containing protein</fullName>
    </recommendedName>
</protein>
<organism evidence="4 5">
    <name type="scientific">SAR324 cluster bacterium</name>
    <dbReference type="NCBI Taxonomy" id="2024889"/>
    <lineage>
        <taxon>Bacteria</taxon>
        <taxon>Deltaproteobacteria</taxon>
        <taxon>SAR324 cluster</taxon>
    </lineage>
</organism>
<proteinExistence type="inferred from homology"/>
<keyword evidence="2" id="KW-1133">Transmembrane helix</keyword>
<dbReference type="Gene3D" id="3.40.50.1000">
    <property type="entry name" value="HAD superfamily/HAD-like"/>
    <property type="match status" value="1"/>
</dbReference>
<feature type="transmembrane region" description="Helical" evidence="2">
    <location>
        <begin position="675"/>
        <end position="696"/>
    </location>
</feature>
<keyword evidence="2" id="KW-0472">Membrane</keyword>
<reference evidence="4 5" key="1">
    <citation type="journal article" date="2020" name="Biotechnol. Biofuels">
        <title>New insights from the biogas microbiome by comprehensive genome-resolved metagenomics of nearly 1600 species originating from multiple anaerobic digesters.</title>
        <authorList>
            <person name="Campanaro S."/>
            <person name="Treu L."/>
            <person name="Rodriguez-R L.M."/>
            <person name="Kovalovszki A."/>
            <person name="Ziels R.M."/>
            <person name="Maus I."/>
            <person name="Zhu X."/>
            <person name="Kougias P.G."/>
            <person name="Basile A."/>
            <person name="Luo G."/>
            <person name="Schluter A."/>
            <person name="Konstantinidis K.T."/>
            <person name="Angelidaki I."/>
        </authorList>
    </citation>
    <scope>NUCLEOTIDE SEQUENCE [LARGE SCALE GENOMIC DNA]</scope>
    <source>
        <strain evidence="4">AS27yjCOA_65</strain>
    </source>
</reference>
<dbReference type="PANTHER" id="PTHR48085:SF5">
    <property type="entry name" value="CADMIUM_ZINC-TRANSPORTING ATPASE HMA4-RELATED"/>
    <property type="match status" value="1"/>
</dbReference>
<feature type="domain" description="P-type ATPase A" evidence="3">
    <location>
        <begin position="208"/>
        <end position="287"/>
    </location>
</feature>
<evidence type="ECO:0000256" key="1">
    <source>
        <dbReference type="ARBA" id="ARBA00006024"/>
    </source>
</evidence>
<comment type="caution">
    <text evidence="4">The sequence shown here is derived from an EMBL/GenBank/DDBJ whole genome shotgun (WGS) entry which is preliminary data.</text>
</comment>
<feature type="transmembrane region" description="Helical" evidence="2">
    <location>
        <begin position="148"/>
        <end position="166"/>
    </location>
</feature>
<evidence type="ECO:0000313" key="4">
    <source>
        <dbReference type="EMBL" id="NMC61562.1"/>
    </source>
</evidence>
<dbReference type="GO" id="GO:0016020">
    <property type="term" value="C:membrane"/>
    <property type="evidence" value="ECO:0007669"/>
    <property type="project" value="TreeGrafter"/>
</dbReference>
<dbReference type="InterPro" id="IPR059000">
    <property type="entry name" value="ATPase_P-type_domA"/>
</dbReference>
<evidence type="ECO:0000259" key="3">
    <source>
        <dbReference type="Pfam" id="PF00122"/>
    </source>
</evidence>
<dbReference type="EMBL" id="JAAZON010000007">
    <property type="protein sequence ID" value="NMC61562.1"/>
    <property type="molecule type" value="Genomic_DNA"/>
</dbReference>
<feature type="transmembrane region" description="Helical" evidence="2">
    <location>
        <begin position="341"/>
        <end position="367"/>
    </location>
</feature>
<dbReference type="GO" id="GO:0022857">
    <property type="term" value="F:transmembrane transporter activity"/>
    <property type="evidence" value="ECO:0007669"/>
    <property type="project" value="TreeGrafter"/>
</dbReference>
<evidence type="ECO:0000256" key="2">
    <source>
        <dbReference type="SAM" id="Phobius"/>
    </source>
</evidence>
<sequence>MNGIGSEQMREIALAENTEGRLRILSRIVAFFKRIFSYPFTSSTTDLSSGNRIAVGVFACVNIVLTELVLFKGPEARKSLLVPYVILLLLLLATQLYQSIRQYWRPSLNALKSFRLSAKILRLIAVLSLFMGATQALISTFYLGEGLLHAELAITTIFLLSLVDFLESRILLTFGRDSIYSVSDLAPFSTLASQDEEGFANKGQKISNRIPTEKIEKKMRVALKPGEIVPADSVIVAGHGSFCERRHDFSLSMQFKKAGDRTYAGSRVLEGNFIVQTEATPFNSDIAGYFEQMNASLNGIVPEIEKLRRIEQIAFVLIIFATFGAALYWTGTGASLEKISWVIASGMLASLVVHGLHVIIMGFSAVFSRLAREGIFCGKPLECFSKIGGIKNVVVEYVASRPPGRYAIKNFKVLDERVDEKAMWSLLLSMFCKSKNQMFKDLAEFIAEGKRSLSIQEVSEWEELEDDGLQGKLQDSLFLLGSEEVLLAKGVHFELSDALDSVEGRREKELFVACGKQLLARFAVENPFEIDGKVLNDSLHNLGLRLSLLSKEENPVVDELGKRIGLELSAITGAISDKVFQERLEFLKPCALLVSDENPSQVYEAADLRMTYFNKNKWDFNQSDVVFFSRSLNLIPRLFRLSRLELFARHLILRTSIPLGVVMIVLGLWGLMPPIAIVGALLLWTFIQLGLYSYILTPSDAY</sequence>
<keyword evidence="2" id="KW-0812">Transmembrane</keyword>
<dbReference type="InterPro" id="IPR023299">
    <property type="entry name" value="ATPase_P-typ_cyto_dom_N"/>
</dbReference>
<dbReference type="Proteomes" id="UP000524246">
    <property type="component" value="Unassembled WGS sequence"/>
</dbReference>